<gene>
    <name evidence="1" type="ORF">PENTCL1PPCAC_26950</name>
</gene>
<reference evidence="1" key="1">
    <citation type="submission" date="2023-10" db="EMBL/GenBank/DDBJ databases">
        <title>Genome assembly of Pristionchus species.</title>
        <authorList>
            <person name="Yoshida K."/>
            <person name="Sommer R.J."/>
        </authorList>
    </citation>
    <scope>NUCLEOTIDE SEQUENCE</scope>
    <source>
        <strain evidence="1">RS0144</strain>
    </source>
</reference>
<dbReference type="AlphaFoldDB" id="A0AAV5UEA8"/>
<keyword evidence="2" id="KW-1185">Reference proteome</keyword>
<evidence type="ECO:0000313" key="1">
    <source>
        <dbReference type="EMBL" id="GMT04776.1"/>
    </source>
</evidence>
<organism evidence="1 2">
    <name type="scientific">Pristionchus entomophagus</name>
    <dbReference type="NCBI Taxonomy" id="358040"/>
    <lineage>
        <taxon>Eukaryota</taxon>
        <taxon>Metazoa</taxon>
        <taxon>Ecdysozoa</taxon>
        <taxon>Nematoda</taxon>
        <taxon>Chromadorea</taxon>
        <taxon>Rhabditida</taxon>
        <taxon>Rhabditina</taxon>
        <taxon>Diplogasteromorpha</taxon>
        <taxon>Diplogasteroidea</taxon>
        <taxon>Neodiplogasteridae</taxon>
        <taxon>Pristionchus</taxon>
    </lineage>
</organism>
<dbReference type="EMBL" id="BTSX01000006">
    <property type="protein sequence ID" value="GMT04776.1"/>
    <property type="molecule type" value="Genomic_DNA"/>
</dbReference>
<comment type="caution">
    <text evidence="1">The sequence shown here is derived from an EMBL/GenBank/DDBJ whole genome shotgun (WGS) entry which is preliminary data.</text>
</comment>
<protein>
    <submittedName>
        <fullName evidence="1">Uncharacterized protein</fullName>
    </submittedName>
</protein>
<sequence length="108" mass="12657">MKASRVNHREWIERDRMEPVHSFLPRSIHSFHYYGNMATSRVFSLLGFVDLNSRDDHTSHTVWASRINLLKMGLAIVATLVRLFTLDREDLHINNPMRACRYSDEQSA</sequence>
<evidence type="ECO:0000313" key="2">
    <source>
        <dbReference type="Proteomes" id="UP001432027"/>
    </source>
</evidence>
<proteinExistence type="predicted"/>
<accession>A0AAV5UEA8</accession>
<dbReference type="Proteomes" id="UP001432027">
    <property type="component" value="Unassembled WGS sequence"/>
</dbReference>
<name>A0AAV5UEA8_9BILA</name>